<keyword evidence="8" id="KW-0255">Endonuclease</keyword>
<name>A0A0J7K7P3_LASNI</name>
<keyword evidence="14" id="KW-0808">Transferase</keyword>
<evidence type="ECO:0000259" key="20">
    <source>
        <dbReference type="PROSITE" id="PS50158"/>
    </source>
</evidence>
<keyword evidence="17" id="KW-0511">Multifunctional enzyme</keyword>
<feature type="compositionally biased region" description="Basic and acidic residues" evidence="19">
    <location>
        <begin position="657"/>
        <end position="719"/>
    </location>
</feature>
<dbReference type="PROSITE" id="PS50158">
    <property type="entry name" value="ZF_CCHC"/>
    <property type="match status" value="1"/>
</dbReference>
<keyword evidence="18" id="KW-0863">Zinc-finger</keyword>
<keyword evidence="11" id="KW-0460">Magnesium</keyword>
<dbReference type="GO" id="GO:0003676">
    <property type="term" value="F:nucleic acid binding"/>
    <property type="evidence" value="ECO:0007669"/>
    <property type="project" value="InterPro"/>
</dbReference>
<evidence type="ECO:0000259" key="21">
    <source>
        <dbReference type="PROSITE" id="PS50994"/>
    </source>
</evidence>
<evidence type="ECO:0000256" key="17">
    <source>
        <dbReference type="ARBA" id="ARBA00023268"/>
    </source>
</evidence>
<dbReference type="Pfam" id="PF00098">
    <property type="entry name" value="zf-CCHC"/>
    <property type="match status" value="1"/>
</dbReference>
<keyword evidence="14" id="KW-0239">DNA-directed DNA polymerase</keyword>
<dbReference type="Pfam" id="PF00665">
    <property type="entry name" value="rve"/>
    <property type="match status" value="1"/>
</dbReference>
<evidence type="ECO:0000256" key="11">
    <source>
        <dbReference type="ARBA" id="ARBA00022842"/>
    </source>
</evidence>
<dbReference type="PANTHER" id="PTHR42648">
    <property type="entry name" value="TRANSPOSASE, PUTATIVE-RELATED"/>
    <property type="match status" value="1"/>
</dbReference>
<dbReference type="GO" id="GO:0006508">
    <property type="term" value="P:proteolysis"/>
    <property type="evidence" value="ECO:0007669"/>
    <property type="project" value="UniProtKB-KW"/>
</dbReference>
<dbReference type="InterPro" id="IPR036397">
    <property type="entry name" value="RNaseH_sf"/>
</dbReference>
<feature type="compositionally biased region" description="Basic and acidic residues" evidence="19">
    <location>
        <begin position="157"/>
        <end position="166"/>
    </location>
</feature>
<dbReference type="InterPro" id="IPR043502">
    <property type="entry name" value="DNA/RNA_pol_sf"/>
</dbReference>
<evidence type="ECO:0000256" key="9">
    <source>
        <dbReference type="ARBA" id="ARBA00022801"/>
    </source>
</evidence>
<dbReference type="PANTHER" id="PTHR42648:SF11">
    <property type="entry name" value="TRANSPOSON TY4-P GAG-POL POLYPROTEIN"/>
    <property type="match status" value="1"/>
</dbReference>
<evidence type="ECO:0000256" key="16">
    <source>
        <dbReference type="ARBA" id="ARBA00023172"/>
    </source>
</evidence>
<organism evidence="22 23">
    <name type="scientific">Lasius niger</name>
    <name type="common">Black garden ant</name>
    <dbReference type="NCBI Taxonomy" id="67767"/>
    <lineage>
        <taxon>Eukaryota</taxon>
        <taxon>Metazoa</taxon>
        <taxon>Ecdysozoa</taxon>
        <taxon>Arthropoda</taxon>
        <taxon>Hexapoda</taxon>
        <taxon>Insecta</taxon>
        <taxon>Pterygota</taxon>
        <taxon>Neoptera</taxon>
        <taxon>Endopterygota</taxon>
        <taxon>Hymenoptera</taxon>
        <taxon>Apocrita</taxon>
        <taxon>Aculeata</taxon>
        <taxon>Formicoidea</taxon>
        <taxon>Formicidae</taxon>
        <taxon>Formicinae</taxon>
        <taxon>Lasius</taxon>
        <taxon>Lasius</taxon>
    </lineage>
</organism>
<feature type="region of interest" description="Disordered" evidence="19">
    <location>
        <begin position="184"/>
        <end position="204"/>
    </location>
</feature>
<dbReference type="InterPro" id="IPR036875">
    <property type="entry name" value="Znf_CCHC_sf"/>
</dbReference>
<dbReference type="STRING" id="67767.A0A0J7K7P3"/>
<dbReference type="Pfam" id="PF07727">
    <property type="entry name" value="RVT_2"/>
    <property type="match status" value="1"/>
</dbReference>
<keyword evidence="23" id="KW-1185">Reference proteome</keyword>
<evidence type="ECO:0000256" key="19">
    <source>
        <dbReference type="SAM" id="MobiDB-lite"/>
    </source>
</evidence>
<evidence type="ECO:0000256" key="13">
    <source>
        <dbReference type="ARBA" id="ARBA00022918"/>
    </source>
</evidence>
<dbReference type="Pfam" id="PF25597">
    <property type="entry name" value="SH3_retrovirus"/>
    <property type="match status" value="1"/>
</dbReference>
<evidence type="ECO:0000313" key="22">
    <source>
        <dbReference type="EMBL" id="KMQ86211.1"/>
    </source>
</evidence>
<keyword evidence="2" id="KW-1188">Viral release from host cell</keyword>
<dbReference type="InterPro" id="IPR013103">
    <property type="entry name" value="RVT_2"/>
</dbReference>
<dbReference type="InterPro" id="IPR001878">
    <property type="entry name" value="Znf_CCHC"/>
</dbReference>
<proteinExistence type="predicted"/>
<dbReference type="SUPFAM" id="SSF57756">
    <property type="entry name" value="Retrovirus zinc finger-like domains"/>
    <property type="match status" value="1"/>
</dbReference>
<evidence type="ECO:0000256" key="14">
    <source>
        <dbReference type="ARBA" id="ARBA00022932"/>
    </source>
</evidence>
<keyword evidence="16" id="KW-0233">DNA recombination</keyword>
<keyword evidence="6" id="KW-0547">Nucleotide-binding</keyword>
<feature type="region of interest" description="Disordered" evidence="19">
    <location>
        <begin position="657"/>
        <end position="742"/>
    </location>
</feature>
<dbReference type="Pfam" id="PF22936">
    <property type="entry name" value="Pol_BBD"/>
    <property type="match status" value="1"/>
</dbReference>
<dbReference type="AlphaFoldDB" id="A0A0J7K7P3"/>
<keyword evidence="15" id="KW-0917">Virion maturation</keyword>
<keyword evidence="7" id="KW-0064">Aspartyl protease</keyword>
<dbReference type="InterPro" id="IPR039537">
    <property type="entry name" value="Retrotran_Ty1/copia-like"/>
</dbReference>
<dbReference type="Pfam" id="PF14223">
    <property type="entry name" value="Retrotran_gag_2"/>
    <property type="match status" value="1"/>
</dbReference>
<dbReference type="OrthoDB" id="7617291at2759"/>
<feature type="non-terminal residue" evidence="22">
    <location>
        <position position="1054"/>
    </location>
</feature>
<dbReference type="PaxDb" id="67767-A0A0J7K7P3"/>
<comment type="caution">
    <text evidence="22">The sequence shown here is derived from an EMBL/GenBank/DDBJ whole genome shotgun (WGS) entry which is preliminary data.</text>
</comment>
<dbReference type="SUPFAM" id="SSF53098">
    <property type="entry name" value="Ribonuclease H-like"/>
    <property type="match status" value="1"/>
</dbReference>
<sequence length="1054" mass="121657">MFVISSTMEAKQLKSLITCETANEMWVKLTKIHEQKSASNKLVLNQRYHEYRMTSGDSVVEHFTKVQNLAQQLRDIGQNIDDVSIMAKILGSLPPKYNAFRTAWDSMDEERQTLDNLMERLIKEESQYSADDDAASALAAMTIDKKKNSSKSQNQSKKKDGDQSKRNDGDCFYCGKKGHYARDCRKKKRDNEERKSRTSSHGSSENCAFILTSKSSSMPSTEDVQQLLRVDTEDVWLTDSGASCHVTFHREWLSDYRSVSGEKVKLGDDAECDVRGIGNVHIEKLVRGTWENATIRNVFFVPKLKKNLLSVGVLTSGGYEVSFKDNRVALMKDDLVYANGVKQNNDVYRMFFRVSNSRAIPEANISISLKRWHERLGHVNQKTLCEMVNHGVVNGVKLGDVRDFFCDACQLGKSHKLPFKNTSDKTKYRPGEFMHSDVCGPLSEPSIGGARFFLTFVDEASGYRHVFFLRHKSDVYEKFKEFDRMVENKFGRKIQVVHADNGREYCNEDMYRYFKSRGIRMENTAPYTPEQNGKAERENRTIVESARTMIGHRNLPKALWAEAVNTAVYVLNRTPQSKNPKQTPFEIWHGKKPDLSHIRVFGSIAYMHIPHQMRRKLDAKAKRMLLVGYDNDSVNYRLFDPDKLSITVSRHVTFHEHNEENRSMNHSDDELIKLPKIERMDNVNRNDPNRRDDEPGNNEERERRDGKPRNKEEEERETITEPTDNKSSTLRDRASIKPPKRYEINATEYTPLNFRQAINGSESEQWRRAIDEELEAHDRNNTWSIVPMDQSKKLLDTKWVFKILKDENGHIKRFKARLVARGFQQKEGLDYTETFAPVVRYDSLRVFLAMTTQLNLELIQFDVKTAFLHGEVKEELYLKIPDGLKVDGDSSAVMCRLNKSLYGIKQAARCWNTKFTDFLRKFNLVPCESEKCIYVGEIKNVRVFLALFVDDGLIACESYDVLDSIINELGKSFEITLGDASMFVERFGMNDAKPVSIPADPHAILGPVEENESEIPNIPYREAVVKNPVYHKRTKHIDIRYHFLREKVEEKELK</sequence>
<gene>
    <name evidence="22" type="ORF">RF55_14870</name>
</gene>
<evidence type="ECO:0000256" key="8">
    <source>
        <dbReference type="ARBA" id="ARBA00022759"/>
    </source>
</evidence>
<dbReference type="GO" id="GO:0005524">
    <property type="term" value="F:ATP binding"/>
    <property type="evidence" value="ECO:0007669"/>
    <property type="project" value="UniProtKB-KW"/>
</dbReference>
<dbReference type="Gene3D" id="4.10.60.10">
    <property type="entry name" value="Zinc finger, CCHC-type"/>
    <property type="match status" value="1"/>
</dbReference>
<dbReference type="InterPro" id="IPR001584">
    <property type="entry name" value="Integrase_cat-core"/>
</dbReference>
<dbReference type="GO" id="GO:0015074">
    <property type="term" value="P:DNA integration"/>
    <property type="evidence" value="ECO:0007669"/>
    <property type="project" value="UniProtKB-KW"/>
</dbReference>
<evidence type="ECO:0000256" key="3">
    <source>
        <dbReference type="ARBA" id="ARBA00022670"/>
    </source>
</evidence>
<dbReference type="InterPro" id="IPR025724">
    <property type="entry name" value="GAG-pre-integrase_dom"/>
</dbReference>
<keyword evidence="10" id="KW-0067">ATP-binding</keyword>
<evidence type="ECO:0000313" key="23">
    <source>
        <dbReference type="Proteomes" id="UP000036403"/>
    </source>
</evidence>
<dbReference type="GO" id="GO:0003887">
    <property type="term" value="F:DNA-directed DNA polymerase activity"/>
    <property type="evidence" value="ECO:0007669"/>
    <property type="project" value="UniProtKB-KW"/>
</dbReference>
<dbReference type="GO" id="GO:0004190">
    <property type="term" value="F:aspartic-type endopeptidase activity"/>
    <property type="evidence" value="ECO:0007669"/>
    <property type="project" value="UniProtKB-KW"/>
</dbReference>
<dbReference type="InterPro" id="IPR057670">
    <property type="entry name" value="SH3_retrovirus"/>
</dbReference>
<dbReference type="SMART" id="SM00343">
    <property type="entry name" value="ZnF_C2HC"/>
    <property type="match status" value="1"/>
</dbReference>
<keyword evidence="3" id="KW-0645">Protease</keyword>
<dbReference type="InterPro" id="IPR054722">
    <property type="entry name" value="PolX-like_BBD"/>
</dbReference>
<keyword evidence="13" id="KW-0695">RNA-directed DNA polymerase</keyword>
<reference evidence="22 23" key="1">
    <citation type="submission" date="2015-04" db="EMBL/GenBank/DDBJ databases">
        <title>Lasius niger genome sequencing.</title>
        <authorList>
            <person name="Konorov E.A."/>
            <person name="Nikitin M.A."/>
            <person name="Kirill M.V."/>
            <person name="Chang P."/>
        </authorList>
    </citation>
    <scope>NUCLEOTIDE SEQUENCE [LARGE SCALE GENOMIC DNA]</scope>
    <source>
        <tissue evidence="22">Whole</tissue>
    </source>
</reference>
<feature type="domain" description="Integrase catalytic" evidence="21">
    <location>
        <begin position="426"/>
        <end position="592"/>
    </location>
</feature>
<accession>A0A0J7K7P3</accession>
<evidence type="ECO:0000256" key="7">
    <source>
        <dbReference type="ARBA" id="ARBA00022750"/>
    </source>
</evidence>
<keyword evidence="5" id="KW-0479">Metal-binding</keyword>
<protein>
    <submittedName>
        <fullName evidence="22">Integrase core domain protein</fullName>
    </submittedName>
</protein>
<dbReference type="GO" id="GO:0004519">
    <property type="term" value="F:endonuclease activity"/>
    <property type="evidence" value="ECO:0007669"/>
    <property type="project" value="UniProtKB-KW"/>
</dbReference>
<keyword evidence="4" id="KW-0540">Nuclease</keyword>
<dbReference type="SUPFAM" id="SSF56672">
    <property type="entry name" value="DNA/RNA polymerases"/>
    <property type="match status" value="1"/>
</dbReference>
<dbReference type="GO" id="GO:0006310">
    <property type="term" value="P:DNA recombination"/>
    <property type="evidence" value="ECO:0007669"/>
    <property type="project" value="UniProtKB-KW"/>
</dbReference>
<dbReference type="GO" id="GO:0008270">
    <property type="term" value="F:zinc ion binding"/>
    <property type="evidence" value="ECO:0007669"/>
    <property type="project" value="UniProtKB-KW"/>
</dbReference>
<dbReference type="Gene3D" id="3.30.420.10">
    <property type="entry name" value="Ribonuclease H-like superfamily/Ribonuclease H"/>
    <property type="match status" value="1"/>
</dbReference>
<dbReference type="Pfam" id="PF13976">
    <property type="entry name" value="gag_pre-integrs"/>
    <property type="match status" value="1"/>
</dbReference>
<dbReference type="EMBL" id="LBMM01012464">
    <property type="protein sequence ID" value="KMQ86211.1"/>
    <property type="molecule type" value="Genomic_DNA"/>
</dbReference>
<feature type="region of interest" description="Disordered" evidence="19">
    <location>
        <begin position="144"/>
        <end position="166"/>
    </location>
</feature>
<dbReference type="PROSITE" id="PS50994">
    <property type="entry name" value="INTEGRASE"/>
    <property type="match status" value="1"/>
</dbReference>
<evidence type="ECO:0000256" key="2">
    <source>
        <dbReference type="ARBA" id="ARBA00022612"/>
    </source>
</evidence>
<evidence type="ECO:0000256" key="5">
    <source>
        <dbReference type="ARBA" id="ARBA00022723"/>
    </source>
</evidence>
<evidence type="ECO:0000256" key="4">
    <source>
        <dbReference type="ARBA" id="ARBA00022722"/>
    </source>
</evidence>
<feature type="domain" description="CCHC-type" evidence="20">
    <location>
        <begin position="171"/>
        <end position="186"/>
    </location>
</feature>
<dbReference type="GO" id="GO:0003964">
    <property type="term" value="F:RNA-directed DNA polymerase activity"/>
    <property type="evidence" value="ECO:0007669"/>
    <property type="project" value="UniProtKB-KW"/>
</dbReference>
<evidence type="ECO:0000256" key="6">
    <source>
        <dbReference type="ARBA" id="ARBA00022741"/>
    </source>
</evidence>
<evidence type="ECO:0000256" key="12">
    <source>
        <dbReference type="ARBA" id="ARBA00022908"/>
    </source>
</evidence>
<dbReference type="InterPro" id="IPR012337">
    <property type="entry name" value="RNaseH-like_sf"/>
</dbReference>
<keyword evidence="12" id="KW-0229">DNA integration</keyword>
<evidence type="ECO:0000256" key="15">
    <source>
        <dbReference type="ARBA" id="ARBA00023113"/>
    </source>
</evidence>
<keyword evidence="18" id="KW-0862">Zinc</keyword>
<dbReference type="GO" id="GO:0042575">
    <property type="term" value="C:DNA polymerase complex"/>
    <property type="evidence" value="ECO:0007669"/>
    <property type="project" value="UniProtKB-ARBA"/>
</dbReference>
<evidence type="ECO:0000256" key="18">
    <source>
        <dbReference type="PROSITE-ProRule" id="PRU00047"/>
    </source>
</evidence>
<feature type="compositionally biased region" description="Basic and acidic residues" evidence="19">
    <location>
        <begin position="729"/>
        <end position="742"/>
    </location>
</feature>
<keyword evidence="14" id="KW-0548">Nucleotidyltransferase</keyword>
<comment type="function">
    <text evidence="1">The aspartyl protease (PR) mediates the proteolytic cleavages of the Gag and Gag-Pol polyproteins after assembly of the VLP.</text>
</comment>
<keyword evidence="9" id="KW-0378">Hydrolase</keyword>
<evidence type="ECO:0000256" key="1">
    <source>
        <dbReference type="ARBA" id="ARBA00002180"/>
    </source>
</evidence>
<dbReference type="Proteomes" id="UP000036403">
    <property type="component" value="Unassembled WGS sequence"/>
</dbReference>
<evidence type="ECO:0000256" key="10">
    <source>
        <dbReference type="ARBA" id="ARBA00022840"/>
    </source>
</evidence>